<organism evidence="3 4">
    <name type="scientific">Microbacterium oleivorans</name>
    <dbReference type="NCBI Taxonomy" id="273677"/>
    <lineage>
        <taxon>Bacteria</taxon>
        <taxon>Bacillati</taxon>
        <taxon>Actinomycetota</taxon>
        <taxon>Actinomycetes</taxon>
        <taxon>Micrococcales</taxon>
        <taxon>Microbacteriaceae</taxon>
        <taxon>Microbacterium</taxon>
    </lineage>
</organism>
<protein>
    <submittedName>
        <fullName evidence="3">Dipeptide/oligopeptide/nickel ABC transporter permease protein</fullName>
    </submittedName>
</protein>
<keyword evidence="2" id="KW-0812">Transmembrane</keyword>
<dbReference type="EMBL" id="JFYO01000005">
    <property type="protein sequence ID" value="EZP27798.1"/>
    <property type="molecule type" value="Genomic_DNA"/>
</dbReference>
<proteinExistence type="predicted"/>
<sequence length="120" mass="12556">MSEKNPTRRDLMRPVHLLGFALLAAVFAGVVTLVSMGVLQDQRPGSTVDQHLRAWVVAGIVAGITFIATLVIMALSLLAVDPVKASRPVDRGLLLDPEDETPSDASEGGAGRGHAPPSGH</sequence>
<feature type="transmembrane region" description="Helical" evidence="2">
    <location>
        <begin position="52"/>
        <end position="80"/>
    </location>
</feature>
<evidence type="ECO:0000313" key="3">
    <source>
        <dbReference type="EMBL" id="EZP27798.1"/>
    </source>
</evidence>
<comment type="caution">
    <text evidence="3">The sequence shown here is derived from an EMBL/GenBank/DDBJ whole genome shotgun (WGS) entry which is preliminary data.</text>
</comment>
<dbReference type="PATRIC" id="fig|273677.3.peg.1773"/>
<evidence type="ECO:0000256" key="1">
    <source>
        <dbReference type="SAM" id="MobiDB-lite"/>
    </source>
</evidence>
<dbReference type="KEGG" id="moo:BWL13_02808"/>
<dbReference type="Proteomes" id="UP000024001">
    <property type="component" value="Unassembled WGS sequence"/>
</dbReference>
<keyword evidence="2" id="KW-0472">Membrane</keyword>
<name>A0A031FT91_9MICO</name>
<accession>A0A031FT91</accession>
<evidence type="ECO:0000256" key="2">
    <source>
        <dbReference type="SAM" id="Phobius"/>
    </source>
</evidence>
<evidence type="ECO:0000313" key="4">
    <source>
        <dbReference type="Proteomes" id="UP000024001"/>
    </source>
</evidence>
<reference evidence="3 4" key="1">
    <citation type="submission" date="2014-03" db="EMBL/GenBank/DDBJ databases">
        <title>Draft Genome Sequences of 13 Willow Endophytes.</title>
        <authorList>
            <person name="Gan H.Y."/>
            <person name="Gan H.M."/>
            <person name="Savka M.A."/>
            <person name="Hudson A.O."/>
        </authorList>
    </citation>
    <scope>NUCLEOTIDE SEQUENCE [LARGE SCALE GENOMIC DNA]</scope>
    <source>
        <strain evidence="3 4">RIT293</strain>
    </source>
</reference>
<gene>
    <name evidence="3" type="ORF">BW34_01790</name>
</gene>
<dbReference type="OrthoDB" id="5081451at2"/>
<dbReference type="GeneID" id="91433159"/>
<dbReference type="RefSeq" id="WP_036311451.1">
    <property type="nucleotide sequence ID" value="NZ_CP031421.1"/>
</dbReference>
<keyword evidence="4" id="KW-1185">Reference proteome</keyword>
<dbReference type="AlphaFoldDB" id="A0A031FT91"/>
<feature type="region of interest" description="Disordered" evidence="1">
    <location>
        <begin position="91"/>
        <end position="120"/>
    </location>
</feature>
<keyword evidence="2" id="KW-1133">Transmembrane helix</keyword>